<dbReference type="PANTHER" id="PTHR30273:SF2">
    <property type="entry name" value="PROTEIN FECR"/>
    <property type="match status" value="1"/>
</dbReference>
<evidence type="ECO:0008006" key="6">
    <source>
        <dbReference type="Google" id="ProtNLM"/>
    </source>
</evidence>
<dbReference type="InterPro" id="IPR032508">
    <property type="entry name" value="FecR_C"/>
</dbReference>
<evidence type="ECO:0000313" key="5">
    <source>
        <dbReference type="Proteomes" id="UP000245647"/>
    </source>
</evidence>
<accession>A0A2U2PGS8</accession>
<dbReference type="Proteomes" id="UP000245647">
    <property type="component" value="Unassembled WGS sequence"/>
</dbReference>
<proteinExistence type="predicted"/>
<organism evidence="4 5">
    <name type="scientific">Pararcticibacter amylolyticus</name>
    <dbReference type="NCBI Taxonomy" id="2173175"/>
    <lineage>
        <taxon>Bacteria</taxon>
        <taxon>Pseudomonadati</taxon>
        <taxon>Bacteroidota</taxon>
        <taxon>Sphingobacteriia</taxon>
        <taxon>Sphingobacteriales</taxon>
        <taxon>Sphingobacteriaceae</taxon>
        <taxon>Pararcticibacter</taxon>
    </lineage>
</organism>
<comment type="caution">
    <text evidence="4">The sequence shown here is derived from an EMBL/GenBank/DDBJ whole genome shotgun (WGS) entry which is preliminary data.</text>
</comment>
<feature type="domain" description="Protein FecR C-terminal" evidence="3">
    <location>
        <begin position="329"/>
        <end position="396"/>
    </location>
</feature>
<dbReference type="EMBL" id="QEAS01000008">
    <property type="protein sequence ID" value="PWG80615.1"/>
    <property type="molecule type" value="Genomic_DNA"/>
</dbReference>
<keyword evidence="5" id="KW-1185">Reference proteome</keyword>
<keyword evidence="1" id="KW-0472">Membrane</keyword>
<dbReference type="Gene3D" id="2.60.120.1440">
    <property type="match status" value="1"/>
</dbReference>
<dbReference type="Gene3D" id="3.55.50.30">
    <property type="match status" value="1"/>
</dbReference>
<sequence length="401" mass="44262">MEHFDDLFDLGRLVSGYLKNDLSPEEQLKLDNWLSASADNRTTFQRLTSETKLKADYGTFGETDKQTAWERVSAETGYRKKTAHVSNRFRITAVASLIFILFIGVFLYLNQAELSRIAAGKQDRYKNDIRPGGNRATLTLAGGKKIVLDNTNQGLLTESGHLAIRQDAGGGLRYVSGGNSSAADVAYNTLTTPNGGTFSITLADGSKIWLNAGTSLRFPEVFTGRERKIELLYGEAYFEVKHEEKAPFIVKTPNGLVEDLGTHFNISAYRGATAERTTLLEGSVRVSANRRNVTLVPGQEAAVSTGQDAGIRVAACDPADAVAWKNGLFLFNNARLESIMDEIGRWYNVRVSYGNEAVKNEVFLGSISRFKNVSEVLDLLEKTGNIHFELKDNTIRVQSKQ</sequence>
<dbReference type="InterPro" id="IPR012373">
    <property type="entry name" value="Ferrdict_sens_TM"/>
</dbReference>
<dbReference type="Pfam" id="PF16344">
    <property type="entry name" value="FecR_C"/>
    <property type="match status" value="1"/>
</dbReference>
<dbReference type="GO" id="GO:0016989">
    <property type="term" value="F:sigma factor antagonist activity"/>
    <property type="evidence" value="ECO:0007669"/>
    <property type="project" value="TreeGrafter"/>
</dbReference>
<feature type="domain" description="FecR protein" evidence="2">
    <location>
        <begin position="189"/>
        <end position="285"/>
    </location>
</feature>
<dbReference type="AlphaFoldDB" id="A0A2U2PGS8"/>
<keyword evidence="1" id="KW-1133">Transmembrane helix</keyword>
<evidence type="ECO:0000256" key="1">
    <source>
        <dbReference type="SAM" id="Phobius"/>
    </source>
</evidence>
<evidence type="ECO:0000259" key="2">
    <source>
        <dbReference type="Pfam" id="PF04773"/>
    </source>
</evidence>
<gene>
    <name evidence="4" type="ORF">DDR33_11350</name>
</gene>
<name>A0A2U2PGS8_9SPHI</name>
<dbReference type="Pfam" id="PF04773">
    <property type="entry name" value="FecR"/>
    <property type="match status" value="1"/>
</dbReference>
<dbReference type="RefSeq" id="WP_109415902.1">
    <property type="nucleotide sequence ID" value="NZ_QEAS01000008.1"/>
</dbReference>
<feature type="transmembrane region" description="Helical" evidence="1">
    <location>
        <begin position="89"/>
        <end position="109"/>
    </location>
</feature>
<dbReference type="InterPro" id="IPR006860">
    <property type="entry name" value="FecR"/>
</dbReference>
<dbReference type="PANTHER" id="PTHR30273">
    <property type="entry name" value="PERIPLASMIC SIGNAL SENSOR AND SIGMA FACTOR ACTIVATOR FECR-RELATED"/>
    <property type="match status" value="1"/>
</dbReference>
<dbReference type="OrthoDB" id="1099963at2"/>
<reference evidence="4 5" key="1">
    <citation type="submission" date="2018-04" db="EMBL/GenBank/DDBJ databases">
        <title>Pedobacter chongqingensis sp. nov., isolated from a rottenly hemp rope.</title>
        <authorList>
            <person name="Cai Y."/>
        </authorList>
    </citation>
    <scope>NUCLEOTIDE SEQUENCE [LARGE SCALE GENOMIC DNA]</scope>
    <source>
        <strain evidence="4 5">FJ4-8</strain>
    </source>
</reference>
<protein>
    <recommendedName>
        <fullName evidence="6">Anti-sigma factor</fullName>
    </recommendedName>
</protein>
<evidence type="ECO:0000313" key="4">
    <source>
        <dbReference type="EMBL" id="PWG80615.1"/>
    </source>
</evidence>
<keyword evidence="1" id="KW-0812">Transmembrane</keyword>
<evidence type="ECO:0000259" key="3">
    <source>
        <dbReference type="Pfam" id="PF16344"/>
    </source>
</evidence>